<feature type="compositionally biased region" description="Basic and acidic residues" evidence="11">
    <location>
        <begin position="90"/>
        <end position="105"/>
    </location>
</feature>
<dbReference type="GO" id="GO:0008353">
    <property type="term" value="F:RNA polymerase II CTD heptapeptide repeat kinase activity"/>
    <property type="evidence" value="ECO:0007669"/>
    <property type="project" value="UniProtKB-EC"/>
</dbReference>
<keyword evidence="6 10" id="KW-0067">ATP-binding</keyword>
<feature type="compositionally biased region" description="Polar residues" evidence="11">
    <location>
        <begin position="401"/>
        <end position="413"/>
    </location>
</feature>
<evidence type="ECO:0000256" key="3">
    <source>
        <dbReference type="ARBA" id="ARBA00022679"/>
    </source>
</evidence>
<feature type="compositionally biased region" description="Basic residues" evidence="11">
    <location>
        <begin position="472"/>
        <end position="482"/>
    </location>
</feature>
<dbReference type="InterPro" id="IPR050108">
    <property type="entry name" value="CDK"/>
</dbReference>
<feature type="domain" description="Protein kinase" evidence="12">
    <location>
        <begin position="749"/>
        <end position="1032"/>
    </location>
</feature>
<evidence type="ECO:0000256" key="5">
    <source>
        <dbReference type="ARBA" id="ARBA00022777"/>
    </source>
</evidence>
<sequence length="1068" mass="121869">MPSHNRNNRRQKGNKSQDEDRYPREDDSYSHSRQSDSGYRRYSAGSARNSHDVNVRENSSSSSRVSDSWQQQQQRGDYGQQGRYNSTGKGRKEAYEQAETRERDSGWSTRRSTNDNDFYAHPQREEWPPPPRYDENYSTTSYSDQYSVYQQRSWPEEQDSQLRQFSRNERDSRWPREERPVYAQESDNGWEGRRYNQNQKLGWDEPGSSRFRSPSPVERQWEPAPSWNPSPHRGYEPQLQHPTDYDHQNGQHGHLPTKKNTKRSKKGPSNGKSNGRNRTDGKEPEDFNNWSRRERDIHNNRYEDPPQRKHSRSKSRSRSPAESHYSYRSRRRSPSPPSRASPLDYPYPESPPPPKRRRRNSSQQSASVHSQDYNDRGRRVASPPAERRSSPSPRRRDHNGSSRMSISPASVNSFKDRARSPTPDNYVQAPLPSQRLPGIDSTPVLTASAHHASQEHLPQPEPAVQALPQKSSKNKKKNKRKNAAQLIQSSEATIPAAASQHQPFHNSGQQHLHGSFMVTYQFGTEFLPYQLPPAVNVNGVGGVMPTPMITAPNLSSPSLPQRPPQQPPQTSHHHHTLPQNPYVNQPTDFSEPLTSATLNHRPVTGSFIPIRNARLRAPQSALRQFFPGFNEDEDANAGQPQSRRETQAMSHGESSIQDLETLPANSSDDSAVVNTHHFVPSSSTREPPPSPGPSTLFDKEVRKHPSREPTPATQIEEICAQASEPSHADTPSSIAGAATAAPVSRPDLYSIVGQVGEGTFGKVYKARNTVTNIHVALKRIRMESERDGFPVTAMREIKLLQSLRHDNVVRLYEMMVSSSVYMVFEYMDHDLTGVLSQTQFQFSVAHLKSLCHQMFCGLAYLHHKGIIHRDIKGSNILINNKGELKLADFGLARFYQKRRKADYTNRVITLWYRPPELLLGATVYGPEVDIWSAGCIMLELFTKKPVFQGNDEISQLDVIYKIFGTPSLSRWSGFANLPWYEMVKPKDPIPNRFQDLFRKWMSPGALNLAERLLDFDPTQRVTATQAMETPYFLTEEPKAEKPTSLITLEGEWHELETKRERAKRKKRD</sequence>
<feature type="binding site" evidence="10">
    <location>
        <position position="778"/>
    </location>
    <ligand>
        <name>ATP</name>
        <dbReference type="ChEBI" id="CHEBI:30616"/>
    </ligand>
</feature>
<accession>A0A8H5HWD9</accession>
<dbReference type="EMBL" id="JAACJN010000014">
    <property type="protein sequence ID" value="KAF5390655.1"/>
    <property type="molecule type" value="Genomic_DNA"/>
</dbReference>
<dbReference type="PROSITE" id="PS50011">
    <property type="entry name" value="PROTEIN_KINASE_DOM"/>
    <property type="match status" value="1"/>
</dbReference>
<feature type="compositionally biased region" description="Basic and acidic residues" evidence="11">
    <location>
        <begin position="697"/>
        <end position="707"/>
    </location>
</feature>
<feature type="compositionally biased region" description="Basic and acidic residues" evidence="11">
    <location>
        <begin position="15"/>
        <end position="34"/>
    </location>
</feature>
<evidence type="ECO:0000256" key="7">
    <source>
        <dbReference type="ARBA" id="ARBA00047811"/>
    </source>
</evidence>
<dbReference type="PANTHER" id="PTHR24056">
    <property type="entry name" value="CELL DIVISION PROTEIN KINASE"/>
    <property type="match status" value="1"/>
</dbReference>
<dbReference type="GO" id="GO:0030332">
    <property type="term" value="F:cyclin binding"/>
    <property type="evidence" value="ECO:0007669"/>
    <property type="project" value="TreeGrafter"/>
</dbReference>
<feature type="compositionally biased region" description="Basic and acidic residues" evidence="11">
    <location>
        <begin position="166"/>
        <end position="180"/>
    </location>
</feature>
<proteinExistence type="inferred from homology"/>
<dbReference type="PROSITE" id="PS00107">
    <property type="entry name" value="PROTEIN_KINASE_ATP"/>
    <property type="match status" value="1"/>
</dbReference>
<feature type="region of interest" description="Disordered" evidence="11">
    <location>
        <begin position="1"/>
        <end position="484"/>
    </location>
</feature>
<dbReference type="InterPro" id="IPR011009">
    <property type="entry name" value="Kinase-like_dom_sf"/>
</dbReference>
<keyword evidence="3" id="KW-0808">Transferase</keyword>
<evidence type="ECO:0000256" key="9">
    <source>
        <dbReference type="ARBA" id="ARBA00049280"/>
    </source>
</evidence>
<dbReference type="FunFam" id="1.10.510.10:FF:000415">
    <property type="entry name" value="CMGC/CDK/CRK7 protein kinase, variant"/>
    <property type="match status" value="1"/>
</dbReference>
<keyword evidence="5" id="KW-0418">Kinase</keyword>
<reference evidence="13 14" key="1">
    <citation type="journal article" date="2020" name="ISME J.">
        <title>Uncovering the hidden diversity of litter-decomposition mechanisms in mushroom-forming fungi.</title>
        <authorList>
            <person name="Floudas D."/>
            <person name="Bentzer J."/>
            <person name="Ahren D."/>
            <person name="Johansson T."/>
            <person name="Persson P."/>
            <person name="Tunlid A."/>
        </authorList>
    </citation>
    <scope>NUCLEOTIDE SEQUENCE [LARGE SCALE GENOMIC DNA]</scope>
    <source>
        <strain evidence="13 14">CBS 406.79</strain>
    </source>
</reference>
<dbReference type="FunFam" id="3.30.200.20:FF:000124">
    <property type="entry name" value="Cyclin-dependent kinase 4"/>
    <property type="match status" value="1"/>
</dbReference>
<comment type="similarity">
    <text evidence="1">Belongs to the protein kinase superfamily. CMGC Ser/Thr protein kinase family. CDC2/CDKX subfamily.</text>
</comment>
<evidence type="ECO:0000256" key="11">
    <source>
        <dbReference type="SAM" id="MobiDB-lite"/>
    </source>
</evidence>
<comment type="caution">
    <text evidence="13">The sequence shown here is derived from an EMBL/GenBank/DDBJ whole genome shotgun (WGS) entry which is preliminary data.</text>
</comment>
<comment type="catalytic activity">
    <reaction evidence="8">
        <text>L-seryl-[protein] + ATP = O-phospho-L-seryl-[protein] + ADP + H(+)</text>
        <dbReference type="Rhea" id="RHEA:17989"/>
        <dbReference type="Rhea" id="RHEA-COMP:9863"/>
        <dbReference type="Rhea" id="RHEA-COMP:11604"/>
        <dbReference type="ChEBI" id="CHEBI:15378"/>
        <dbReference type="ChEBI" id="CHEBI:29999"/>
        <dbReference type="ChEBI" id="CHEBI:30616"/>
        <dbReference type="ChEBI" id="CHEBI:83421"/>
        <dbReference type="ChEBI" id="CHEBI:456216"/>
        <dbReference type="EC" id="2.7.11.22"/>
    </reaction>
</comment>
<dbReference type="PANTHER" id="PTHR24056:SF546">
    <property type="entry name" value="CYCLIN-DEPENDENT KINASE 12"/>
    <property type="match status" value="1"/>
</dbReference>
<name>A0A8H5HWD9_9AGAR</name>
<keyword evidence="14" id="KW-1185">Reference proteome</keyword>
<dbReference type="Gene3D" id="1.10.510.10">
    <property type="entry name" value="Transferase(Phosphotransferase) domain 1"/>
    <property type="match status" value="1"/>
</dbReference>
<evidence type="ECO:0000256" key="2">
    <source>
        <dbReference type="ARBA" id="ARBA00022527"/>
    </source>
</evidence>
<feature type="compositionally biased region" description="Basic and acidic residues" evidence="11">
    <location>
        <begin position="277"/>
        <end position="307"/>
    </location>
</feature>
<feature type="compositionally biased region" description="Polar residues" evidence="11">
    <location>
        <begin position="136"/>
        <end position="153"/>
    </location>
</feature>
<feature type="region of interest" description="Disordered" evidence="11">
    <location>
        <begin position="629"/>
        <end position="656"/>
    </location>
</feature>
<evidence type="ECO:0000313" key="13">
    <source>
        <dbReference type="EMBL" id="KAF5390655.1"/>
    </source>
</evidence>
<evidence type="ECO:0000256" key="10">
    <source>
        <dbReference type="PROSITE-ProRule" id="PRU10141"/>
    </source>
</evidence>
<dbReference type="Gene3D" id="3.30.200.20">
    <property type="entry name" value="Phosphorylase Kinase, domain 1"/>
    <property type="match status" value="1"/>
</dbReference>
<organism evidence="13 14">
    <name type="scientific">Collybiopsis confluens</name>
    <dbReference type="NCBI Taxonomy" id="2823264"/>
    <lineage>
        <taxon>Eukaryota</taxon>
        <taxon>Fungi</taxon>
        <taxon>Dikarya</taxon>
        <taxon>Basidiomycota</taxon>
        <taxon>Agaricomycotina</taxon>
        <taxon>Agaricomycetes</taxon>
        <taxon>Agaricomycetidae</taxon>
        <taxon>Agaricales</taxon>
        <taxon>Marasmiineae</taxon>
        <taxon>Omphalotaceae</taxon>
        <taxon>Collybiopsis</taxon>
    </lineage>
</organism>
<keyword evidence="4 10" id="KW-0547">Nucleotide-binding</keyword>
<dbReference type="OrthoDB" id="204883at2759"/>
<feature type="region of interest" description="Disordered" evidence="11">
    <location>
        <begin position="678"/>
        <end position="712"/>
    </location>
</feature>
<evidence type="ECO:0000256" key="6">
    <source>
        <dbReference type="ARBA" id="ARBA00022840"/>
    </source>
</evidence>
<dbReference type="Pfam" id="PF00069">
    <property type="entry name" value="Pkinase"/>
    <property type="match status" value="1"/>
</dbReference>
<dbReference type="GO" id="GO:0032968">
    <property type="term" value="P:positive regulation of transcription elongation by RNA polymerase II"/>
    <property type="evidence" value="ECO:0007669"/>
    <property type="project" value="TreeGrafter"/>
</dbReference>
<evidence type="ECO:0000256" key="4">
    <source>
        <dbReference type="ARBA" id="ARBA00022741"/>
    </source>
</evidence>
<comment type="catalytic activity">
    <reaction evidence="9">
        <text>[DNA-directed RNA polymerase] + ATP = phospho-[DNA-directed RNA polymerase] + ADP + H(+)</text>
        <dbReference type="Rhea" id="RHEA:10216"/>
        <dbReference type="Rhea" id="RHEA-COMP:11321"/>
        <dbReference type="Rhea" id="RHEA-COMP:11322"/>
        <dbReference type="ChEBI" id="CHEBI:15378"/>
        <dbReference type="ChEBI" id="CHEBI:30616"/>
        <dbReference type="ChEBI" id="CHEBI:43176"/>
        <dbReference type="ChEBI" id="CHEBI:68546"/>
        <dbReference type="ChEBI" id="CHEBI:456216"/>
        <dbReference type="EC" id="2.7.11.23"/>
    </reaction>
</comment>
<dbReference type="SUPFAM" id="SSF56112">
    <property type="entry name" value="Protein kinase-like (PK-like)"/>
    <property type="match status" value="1"/>
</dbReference>
<dbReference type="PROSITE" id="PS00108">
    <property type="entry name" value="PROTEIN_KINASE_ST"/>
    <property type="match status" value="1"/>
</dbReference>
<feature type="compositionally biased region" description="Basic and acidic residues" evidence="11">
    <location>
        <begin position="122"/>
        <end position="135"/>
    </location>
</feature>
<dbReference type="GO" id="GO:0004693">
    <property type="term" value="F:cyclin-dependent protein serine/threonine kinase activity"/>
    <property type="evidence" value="ECO:0007669"/>
    <property type="project" value="UniProtKB-EC"/>
</dbReference>
<feature type="compositionally biased region" description="Polar residues" evidence="11">
    <location>
        <begin position="647"/>
        <end position="656"/>
    </location>
</feature>
<comment type="catalytic activity">
    <reaction evidence="7">
        <text>L-threonyl-[protein] + ATP = O-phospho-L-threonyl-[protein] + ADP + H(+)</text>
        <dbReference type="Rhea" id="RHEA:46608"/>
        <dbReference type="Rhea" id="RHEA-COMP:11060"/>
        <dbReference type="Rhea" id="RHEA-COMP:11605"/>
        <dbReference type="ChEBI" id="CHEBI:15378"/>
        <dbReference type="ChEBI" id="CHEBI:30013"/>
        <dbReference type="ChEBI" id="CHEBI:30616"/>
        <dbReference type="ChEBI" id="CHEBI:61977"/>
        <dbReference type="ChEBI" id="CHEBI:456216"/>
        <dbReference type="EC" id="2.7.11.22"/>
    </reaction>
</comment>
<evidence type="ECO:0000259" key="12">
    <source>
        <dbReference type="PROSITE" id="PS50011"/>
    </source>
</evidence>
<feature type="compositionally biased region" description="Basic residues" evidence="11">
    <location>
        <begin position="255"/>
        <end position="266"/>
    </location>
</feature>
<gene>
    <name evidence="13" type="ORF">D9757_002769</name>
</gene>
<dbReference type="InterPro" id="IPR008271">
    <property type="entry name" value="Ser/Thr_kinase_AS"/>
</dbReference>
<feature type="region of interest" description="Disordered" evidence="11">
    <location>
        <begin position="548"/>
        <end position="600"/>
    </location>
</feature>
<dbReference type="SMART" id="SM00220">
    <property type="entry name" value="S_TKc"/>
    <property type="match status" value="1"/>
</dbReference>
<evidence type="ECO:0000256" key="8">
    <source>
        <dbReference type="ARBA" id="ARBA00048367"/>
    </source>
</evidence>
<dbReference type="AlphaFoldDB" id="A0A8H5HWD9"/>
<dbReference type="CDD" id="cd07840">
    <property type="entry name" value="STKc_CDK9_like"/>
    <property type="match status" value="1"/>
</dbReference>
<dbReference type="InterPro" id="IPR017441">
    <property type="entry name" value="Protein_kinase_ATP_BS"/>
</dbReference>
<dbReference type="Proteomes" id="UP000518752">
    <property type="component" value="Unassembled WGS sequence"/>
</dbReference>
<dbReference type="GO" id="GO:0005524">
    <property type="term" value="F:ATP binding"/>
    <property type="evidence" value="ECO:0007669"/>
    <property type="project" value="UniProtKB-UniRule"/>
</dbReference>
<keyword evidence="2" id="KW-0723">Serine/threonine-protein kinase</keyword>
<feature type="compositionally biased region" description="Basic residues" evidence="11">
    <location>
        <begin position="1"/>
        <end position="13"/>
    </location>
</feature>
<feature type="compositionally biased region" description="Basic residues" evidence="11">
    <location>
        <begin position="308"/>
        <end position="317"/>
    </location>
</feature>
<feature type="compositionally biased region" description="Low complexity" evidence="11">
    <location>
        <begin position="59"/>
        <end position="84"/>
    </location>
</feature>
<dbReference type="InterPro" id="IPR000719">
    <property type="entry name" value="Prot_kinase_dom"/>
</dbReference>
<evidence type="ECO:0000313" key="14">
    <source>
        <dbReference type="Proteomes" id="UP000518752"/>
    </source>
</evidence>
<evidence type="ECO:0000256" key="1">
    <source>
        <dbReference type="ARBA" id="ARBA00006485"/>
    </source>
</evidence>
<feature type="compositionally biased region" description="Polar residues" evidence="11">
    <location>
        <begin position="581"/>
        <end position="598"/>
    </location>
</feature>
<protein>
    <recommendedName>
        <fullName evidence="12">Protein kinase domain-containing protein</fullName>
    </recommendedName>
</protein>
<dbReference type="GO" id="GO:0008024">
    <property type="term" value="C:cyclin/CDK positive transcription elongation factor complex"/>
    <property type="evidence" value="ECO:0007669"/>
    <property type="project" value="TreeGrafter"/>
</dbReference>